<reference evidence="3" key="2">
    <citation type="submission" date="2022-01" db="EMBL/GenBank/DDBJ databases">
        <authorList>
            <person name="Yamashiro T."/>
            <person name="Shiraishi A."/>
            <person name="Satake H."/>
            <person name="Nakayama K."/>
        </authorList>
    </citation>
    <scope>NUCLEOTIDE SEQUENCE</scope>
</reference>
<name>A0ABQ5EXD1_9ASTR</name>
<keyword evidence="4" id="KW-1185">Reference proteome</keyword>
<evidence type="ECO:0000259" key="2">
    <source>
        <dbReference type="Pfam" id="PF26133"/>
    </source>
</evidence>
<feature type="region of interest" description="Disordered" evidence="1">
    <location>
        <begin position="337"/>
        <end position="373"/>
    </location>
</feature>
<feature type="region of interest" description="Disordered" evidence="1">
    <location>
        <begin position="1"/>
        <end position="33"/>
    </location>
</feature>
<reference evidence="3" key="1">
    <citation type="journal article" date="2022" name="Int. J. Mol. Sci.">
        <title>Draft Genome of Tanacetum Coccineum: Genomic Comparison of Closely Related Tanacetum-Family Plants.</title>
        <authorList>
            <person name="Yamashiro T."/>
            <person name="Shiraishi A."/>
            <person name="Nakayama K."/>
            <person name="Satake H."/>
        </authorList>
    </citation>
    <scope>NUCLEOTIDE SEQUENCE</scope>
</reference>
<feature type="non-terminal residue" evidence="3">
    <location>
        <position position="1"/>
    </location>
</feature>
<feature type="compositionally biased region" description="Basic and acidic residues" evidence="1">
    <location>
        <begin position="24"/>
        <end position="33"/>
    </location>
</feature>
<evidence type="ECO:0000256" key="1">
    <source>
        <dbReference type="SAM" id="MobiDB-lite"/>
    </source>
</evidence>
<sequence length="608" mass="67563">LKKRGRNRPSSSTSTLPQAFEIGESSHKTSLEPHEEQIKEILNHLDELSLDRIEHIEDKIEESRTQIAKLQRKQLENNSKISLARFRITNLEQIIEDIQSGGGVVDLTGDEDPTDEDGDIGVSVSLGDEIFLEGKKSQESNIGDSDNTGDGGKTAGRAIITWGGGIASLISESEGTILSFECVAPLCLSVVAVGCAIGIIETQAIDDQDPLVNYDNDNENDDLGYQSEEYFDEVQEDDENNHSNRNVGYFDVDLTVRKLVKSTTTKMACSKSVYQHTMGRGRYALVKEKMVSPVDINPINSSADEEGGTTLVVFENDVSIQKSNGLATLEKEMETRVSNKTSPCETVKSVGSKKMTRSTRKDSSCQDSQSQENVSSLLVLPQTDGKQMLYNKELPKDCYKVSIDTSLVDAACIPDVGNNGFKTVKDAVGGFFAWPKDQVVFDPKATPPSTIQMNVENKTAPKLQTKRKNVYVSSDAMQRQAKKKSLHKFGINKWYQSFALRNFDLEDMELESTNSGPTTKLPILKLGEYEMWVIRIKQYFQIQYYALWEVIENGDSWVSVPQKTQENGTSVTKMSIPVTIEEKTNKKNDVTVGLLLMALPNEHQLTFS</sequence>
<gene>
    <name evidence="3" type="ORF">Tco_0990762</name>
</gene>
<feature type="compositionally biased region" description="Polar residues" evidence="1">
    <location>
        <begin position="8"/>
        <end position="17"/>
    </location>
</feature>
<accession>A0ABQ5EXD1</accession>
<proteinExistence type="predicted"/>
<evidence type="ECO:0000313" key="4">
    <source>
        <dbReference type="Proteomes" id="UP001151760"/>
    </source>
</evidence>
<evidence type="ECO:0000313" key="3">
    <source>
        <dbReference type="EMBL" id="GJT55708.1"/>
    </source>
</evidence>
<dbReference type="InterPro" id="IPR058352">
    <property type="entry name" value="DUF8039"/>
</dbReference>
<dbReference type="EMBL" id="BQNB010016781">
    <property type="protein sequence ID" value="GJT55708.1"/>
    <property type="molecule type" value="Genomic_DNA"/>
</dbReference>
<organism evidence="3 4">
    <name type="scientific">Tanacetum coccineum</name>
    <dbReference type="NCBI Taxonomy" id="301880"/>
    <lineage>
        <taxon>Eukaryota</taxon>
        <taxon>Viridiplantae</taxon>
        <taxon>Streptophyta</taxon>
        <taxon>Embryophyta</taxon>
        <taxon>Tracheophyta</taxon>
        <taxon>Spermatophyta</taxon>
        <taxon>Magnoliopsida</taxon>
        <taxon>eudicotyledons</taxon>
        <taxon>Gunneridae</taxon>
        <taxon>Pentapetalae</taxon>
        <taxon>asterids</taxon>
        <taxon>campanulids</taxon>
        <taxon>Asterales</taxon>
        <taxon>Asteraceae</taxon>
        <taxon>Asteroideae</taxon>
        <taxon>Anthemideae</taxon>
        <taxon>Anthemidinae</taxon>
        <taxon>Tanacetum</taxon>
    </lineage>
</organism>
<dbReference type="Pfam" id="PF26133">
    <property type="entry name" value="DUF8039"/>
    <property type="match status" value="1"/>
</dbReference>
<dbReference type="Proteomes" id="UP001151760">
    <property type="component" value="Unassembled WGS sequence"/>
</dbReference>
<protein>
    <recommendedName>
        <fullName evidence="2">DUF8039 domain-containing protein</fullName>
    </recommendedName>
</protein>
<comment type="caution">
    <text evidence="3">The sequence shown here is derived from an EMBL/GenBank/DDBJ whole genome shotgun (WGS) entry which is preliminary data.</text>
</comment>
<feature type="domain" description="DUF8039" evidence="2">
    <location>
        <begin position="371"/>
        <end position="441"/>
    </location>
</feature>